<feature type="domain" description="Thiamine pyrophosphate enzyme TPP-binding" evidence="16">
    <location>
        <begin position="361"/>
        <end position="506"/>
    </location>
</feature>
<evidence type="ECO:0000256" key="14">
    <source>
        <dbReference type="PIRNR" id="PIRNR006439"/>
    </source>
</evidence>
<keyword evidence="9 14" id="KW-0560">Oxidoreductase</keyword>
<evidence type="ECO:0000256" key="1">
    <source>
        <dbReference type="ARBA" id="ARBA00002995"/>
    </source>
</evidence>
<evidence type="ECO:0000256" key="8">
    <source>
        <dbReference type="ARBA" id="ARBA00022982"/>
    </source>
</evidence>
<dbReference type="PANTHER" id="PTHR43710:SF5">
    <property type="entry name" value="INDOLEPYRUVATE FERREDOXIN OXIDOREDUCTASE ALPHA SUBUNIT"/>
    <property type="match status" value="1"/>
</dbReference>
<dbReference type="InterPro" id="IPR017721">
    <property type="entry name" value="IorA"/>
</dbReference>
<keyword evidence="5 14" id="KW-0813">Transport</keyword>
<evidence type="ECO:0000256" key="5">
    <source>
        <dbReference type="ARBA" id="ARBA00022448"/>
    </source>
</evidence>
<comment type="caution">
    <text evidence="17">The sequence shown here is derived from an EMBL/GenBank/DDBJ whole genome shotgun (WGS) entry which is preliminary data.</text>
</comment>
<dbReference type="PANTHER" id="PTHR43710">
    <property type="entry name" value="2-HYDROXYACYL-COA LYASE"/>
    <property type="match status" value="1"/>
</dbReference>
<evidence type="ECO:0000256" key="3">
    <source>
        <dbReference type="ARBA" id="ARBA00012812"/>
    </source>
</evidence>
<keyword evidence="6 14" id="KW-0004">4Fe-4S</keyword>
<dbReference type="Gene3D" id="3.40.50.970">
    <property type="match status" value="2"/>
</dbReference>
<evidence type="ECO:0000256" key="12">
    <source>
        <dbReference type="ARBA" id="ARBA00030514"/>
    </source>
</evidence>
<evidence type="ECO:0000256" key="4">
    <source>
        <dbReference type="ARBA" id="ARBA00017710"/>
    </source>
</evidence>
<evidence type="ECO:0000259" key="15">
    <source>
        <dbReference type="Pfam" id="PF01855"/>
    </source>
</evidence>
<keyword evidence="8 14" id="KW-0249">Electron transport</keyword>
<name>A0ABV1H326_9FIRM</name>
<dbReference type="EMBL" id="JBBMFS010000001">
    <property type="protein sequence ID" value="MEQ2553802.1"/>
    <property type="molecule type" value="Genomic_DNA"/>
</dbReference>
<reference evidence="17" key="1">
    <citation type="submission" date="2024-03" db="EMBL/GenBank/DDBJ databases">
        <title>Human intestinal bacterial collection.</title>
        <authorList>
            <person name="Pauvert C."/>
            <person name="Hitch T.C.A."/>
            <person name="Clavel T."/>
        </authorList>
    </citation>
    <scope>NUCLEOTIDE SEQUENCE [LARGE SCALE GENOMIC DNA]</scope>
    <source>
        <strain evidence="17">CLA-AA-H89B</strain>
    </source>
</reference>
<comment type="subunit">
    <text evidence="2">Heterodimer of the IorA and IorB subunits.</text>
</comment>
<dbReference type="SUPFAM" id="SSF52518">
    <property type="entry name" value="Thiamin diphosphate-binding fold (THDP-binding)"/>
    <property type="match status" value="2"/>
</dbReference>
<evidence type="ECO:0000256" key="9">
    <source>
        <dbReference type="ARBA" id="ARBA00023002"/>
    </source>
</evidence>
<evidence type="ECO:0000256" key="10">
    <source>
        <dbReference type="ARBA" id="ARBA00023004"/>
    </source>
</evidence>
<keyword evidence="11 14" id="KW-0411">Iron-sulfur</keyword>
<evidence type="ECO:0000256" key="11">
    <source>
        <dbReference type="ARBA" id="ARBA00023014"/>
    </source>
</evidence>
<evidence type="ECO:0000256" key="2">
    <source>
        <dbReference type="ARBA" id="ARBA00011238"/>
    </source>
</evidence>
<dbReference type="InterPro" id="IPR002880">
    <property type="entry name" value="Pyrv_Fd/Flavodoxin_OxRdtase_N"/>
</dbReference>
<dbReference type="InterPro" id="IPR009014">
    <property type="entry name" value="Transketo_C/PFOR_II"/>
</dbReference>
<dbReference type="Pfam" id="PF01855">
    <property type="entry name" value="POR_N"/>
    <property type="match status" value="1"/>
</dbReference>
<keyword evidence="10 14" id="KW-0408">Iron</keyword>
<accession>A0ABV1H326</accession>
<dbReference type="Proteomes" id="UP001546774">
    <property type="component" value="Unassembled WGS sequence"/>
</dbReference>
<evidence type="ECO:0000313" key="17">
    <source>
        <dbReference type="EMBL" id="MEQ2553802.1"/>
    </source>
</evidence>
<evidence type="ECO:0000259" key="16">
    <source>
        <dbReference type="Pfam" id="PF02775"/>
    </source>
</evidence>
<dbReference type="InterPro" id="IPR045025">
    <property type="entry name" value="HACL1-like"/>
</dbReference>
<evidence type="ECO:0000256" key="6">
    <source>
        <dbReference type="ARBA" id="ARBA00022485"/>
    </source>
</evidence>
<dbReference type="CDD" id="cd02008">
    <property type="entry name" value="TPP_IOR_alpha"/>
    <property type="match status" value="1"/>
</dbReference>
<comment type="function">
    <text evidence="1 14">Catalyzes the ferredoxin-dependent oxidative decarboxylation of arylpyruvates.</text>
</comment>
<dbReference type="InterPro" id="IPR011766">
    <property type="entry name" value="TPP_enzyme_TPP-bd"/>
</dbReference>
<dbReference type="Pfam" id="PF02775">
    <property type="entry name" value="TPP_enzyme_C"/>
    <property type="match status" value="1"/>
</dbReference>
<dbReference type="EC" id="1.2.7.8" evidence="3 14"/>
<keyword evidence="18" id="KW-1185">Reference proteome</keyword>
<dbReference type="InterPro" id="IPR029061">
    <property type="entry name" value="THDP-binding"/>
</dbReference>
<comment type="cofactor">
    <cofactor evidence="14">
        <name>[4Fe-4S] cluster</name>
        <dbReference type="ChEBI" id="CHEBI:49883"/>
    </cofactor>
    <text evidence="14">Binds 2 [4Fe-4S] clusters. In this family the first cluster has a non-standard and varying [4Fe-4S] binding motif CX(2)CX(2)CX(4-5)CP.</text>
</comment>
<protein>
    <recommendedName>
        <fullName evidence="4 14">Indolepyruvate oxidoreductase subunit IorA</fullName>
        <shortName evidence="14">IOR</shortName>
        <ecNumber evidence="3 14">1.2.7.8</ecNumber>
    </recommendedName>
    <alternativeName>
        <fullName evidence="12 14">Indolepyruvate ferredoxin oxidoreductase subunit alpha</fullName>
    </alternativeName>
</protein>
<evidence type="ECO:0000256" key="7">
    <source>
        <dbReference type="ARBA" id="ARBA00022723"/>
    </source>
</evidence>
<dbReference type="CDD" id="cd07034">
    <property type="entry name" value="TPP_PYR_PFOR_IOR-alpha_like"/>
    <property type="match status" value="1"/>
</dbReference>
<dbReference type="SUPFAM" id="SSF52922">
    <property type="entry name" value="TK C-terminal domain-like"/>
    <property type="match status" value="1"/>
</dbReference>
<dbReference type="PIRSF" id="PIRSF006439">
    <property type="entry name" value="Indolepyruvate_ferr_oxidored"/>
    <property type="match status" value="1"/>
</dbReference>
<sequence length="519" mass="56905">MSEVRLMLGNEAIARGAYEAGVKVSAAYPGTPSTEINESLAQYREVYCEWSSNEKTALETAIGASLSGVRAMASMKQVGVNVASDPLYTAAYMGVNGGLVLVAADDPGIYSSQNEQDTRCIAKAAQIPVLEPADCCEAKAFMKKAFEYSEQYDTPVILHTTTRLSHSREPVTEEPRIANTEKPYVKNAAKNVMLPGFARKRHIFVEERMEQLERECSDFDINTIEYQDMDIGIITGGIAYQYVKEAMPQASVLKLGIVNPLPKDLITAFAKKVKQLYIVEELEPVIQEKVQSWGIACQGKELFTRHGEYSVNLIRHGILNEPLKEAITGDLMRRPPSFCPGCPHRAVFSLLKQMNYHVAGDIGCYTLGALPPFEVIDDVVCMGAGISTLHGMEKAKGSAYIKDWVAVIGDSTFMHTGINGLINMVYNKGTGTVIILDNGTTAMTGHQDHASSGATLQQGEVMPISIAKLCRSLGILDVYEVNAFDTKKMKELLLEAVPRKSVTVIIAQAPCVLRKRHRE</sequence>
<organism evidence="17 18">
    <name type="scientific">Lachnospira intestinalis</name>
    <dbReference type="NCBI Taxonomy" id="3133158"/>
    <lineage>
        <taxon>Bacteria</taxon>
        <taxon>Bacillati</taxon>
        <taxon>Bacillota</taxon>
        <taxon>Clostridia</taxon>
        <taxon>Lachnospirales</taxon>
        <taxon>Lachnospiraceae</taxon>
        <taxon>Lachnospira</taxon>
    </lineage>
</organism>
<keyword evidence="7 14" id="KW-0479">Metal-binding</keyword>
<proteinExistence type="predicted"/>
<evidence type="ECO:0000256" key="13">
    <source>
        <dbReference type="ARBA" id="ARBA00048332"/>
    </source>
</evidence>
<evidence type="ECO:0000313" key="18">
    <source>
        <dbReference type="Proteomes" id="UP001546774"/>
    </source>
</evidence>
<comment type="catalytic activity">
    <reaction evidence="13 14">
        <text>indole-3-pyruvate + 2 oxidized [2Fe-2S]-[ferredoxin] + CoA = (indol-3-yl)acetyl-CoA + 2 reduced [2Fe-2S]-[ferredoxin] + CO2 + H(+)</text>
        <dbReference type="Rhea" id="RHEA:12645"/>
        <dbReference type="Rhea" id="RHEA-COMP:10000"/>
        <dbReference type="Rhea" id="RHEA-COMP:10001"/>
        <dbReference type="ChEBI" id="CHEBI:15378"/>
        <dbReference type="ChEBI" id="CHEBI:16526"/>
        <dbReference type="ChEBI" id="CHEBI:17640"/>
        <dbReference type="ChEBI" id="CHEBI:33737"/>
        <dbReference type="ChEBI" id="CHEBI:33738"/>
        <dbReference type="ChEBI" id="CHEBI:57271"/>
        <dbReference type="ChEBI" id="CHEBI:57287"/>
        <dbReference type="EC" id="1.2.7.8"/>
    </reaction>
</comment>
<gene>
    <name evidence="17" type="ORF">WMO37_02065</name>
</gene>
<feature type="domain" description="Pyruvate flavodoxin/ferredoxin oxidoreductase pyrimidine binding" evidence="15">
    <location>
        <begin position="16"/>
        <end position="177"/>
    </location>
</feature>